<gene>
    <name evidence="6 9" type="primary">ftsA</name>
    <name evidence="9" type="ORF">ACFSJ3_16300</name>
</gene>
<dbReference type="NCBIfam" id="NF007009">
    <property type="entry name" value="PRK09472.1"/>
    <property type="match status" value="1"/>
</dbReference>
<dbReference type="RefSeq" id="WP_345341611.1">
    <property type="nucleotide sequence ID" value="NZ_BAABLI010000029.1"/>
</dbReference>
<dbReference type="InterPro" id="IPR003494">
    <property type="entry name" value="SHS2_FtsA"/>
</dbReference>
<proteinExistence type="inferred from homology"/>
<dbReference type="PANTHER" id="PTHR32432:SF4">
    <property type="entry name" value="CELL DIVISION PROTEIN FTSA"/>
    <property type="match status" value="1"/>
</dbReference>
<comment type="similarity">
    <text evidence="6 7">Belongs to the FtsA/MreB family.</text>
</comment>
<reference evidence="10" key="1">
    <citation type="journal article" date="2019" name="Int. J. Syst. Evol. Microbiol.">
        <title>The Global Catalogue of Microorganisms (GCM) 10K type strain sequencing project: providing services to taxonomists for standard genome sequencing and annotation.</title>
        <authorList>
            <consortium name="The Broad Institute Genomics Platform"/>
            <consortium name="The Broad Institute Genome Sequencing Center for Infectious Disease"/>
            <person name="Wu L."/>
            <person name="Ma J."/>
        </authorList>
    </citation>
    <scope>NUCLEOTIDE SEQUENCE [LARGE SCALE GENOMIC DNA]</scope>
    <source>
        <strain evidence="10">CGMCC 1.10992</strain>
    </source>
</reference>
<dbReference type="NCBIfam" id="TIGR01174">
    <property type="entry name" value="ftsA"/>
    <property type="match status" value="1"/>
</dbReference>
<dbReference type="Gene3D" id="3.30.420.40">
    <property type="match status" value="1"/>
</dbReference>
<dbReference type="CDD" id="cd24048">
    <property type="entry name" value="ASKHA_NBD_FtsA"/>
    <property type="match status" value="1"/>
</dbReference>
<feature type="domain" description="SHS2" evidence="8">
    <location>
        <begin position="10"/>
        <end position="196"/>
    </location>
</feature>
<dbReference type="Pfam" id="PF14450">
    <property type="entry name" value="FtsA"/>
    <property type="match status" value="2"/>
</dbReference>
<keyword evidence="10" id="KW-1185">Reference proteome</keyword>
<keyword evidence="5 6" id="KW-0131">Cell cycle</keyword>
<evidence type="ECO:0000256" key="5">
    <source>
        <dbReference type="ARBA" id="ARBA00023306"/>
    </source>
</evidence>
<dbReference type="EMBL" id="JBHUHT010000025">
    <property type="protein sequence ID" value="MFD2097555.1"/>
    <property type="molecule type" value="Genomic_DNA"/>
</dbReference>
<organism evidence="9 10">
    <name type="scientific">Corallincola platygyrae</name>
    <dbReference type="NCBI Taxonomy" id="1193278"/>
    <lineage>
        <taxon>Bacteria</taxon>
        <taxon>Pseudomonadati</taxon>
        <taxon>Pseudomonadota</taxon>
        <taxon>Gammaproteobacteria</taxon>
        <taxon>Alteromonadales</taxon>
        <taxon>Psychromonadaceae</taxon>
        <taxon>Corallincola</taxon>
    </lineage>
</organism>
<evidence type="ECO:0000256" key="7">
    <source>
        <dbReference type="PIRNR" id="PIRNR003101"/>
    </source>
</evidence>
<dbReference type="HAMAP" id="MF_02033">
    <property type="entry name" value="FtsA"/>
    <property type="match status" value="1"/>
</dbReference>
<evidence type="ECO:0000256" key="1">
    <source>
        <dbReference type="ARBA" id="ARBA00007381"/>
    </source>
</evidence>
<evidence type="ECO:0000256" key="2">
    <source>
        <dbReference type="ARBA" id="ARBA00022475"/>
    </source>
</evidence>
<comment type="subunit">
    <text evidence="6">Self-interacts. Interacts with FtsZ.</text>
</comment>
<keyword evidence="2 6" id="KW-1003">Cell membrane</keyword>
<dbReference type="InterPro" id="IPR043129">
    <property type="entry name" value="ATPase_NBD"/>
</dbReference>
<dbReference type="PIRSF" id="PIRSF003101">
    <property type="entry name" value="FtsA"/>
    <property type="match status" value="1"/>
</dbReference>
<dbReference type="InterPro" id="IPR050696">
    <property type="entry name" value="FtsA/MreB"/>
</dbReference>
<evidence type="ECO:0000313" key="9">
    <source>
        <dbReference type="EMBL" id="MFD2097555.1"/>
    </source>
</evidence>
<keyword evidence="4 6" id="KW-0472">Membrane</keyword>
<dbReference type="SMART" id="SM00842">
    <property type="entry name" value="FtsA"/>
    <property type="match status" value="1"/>
</dbReference>
<dbReference type="InterPro" id="IPR020823">
    <property type="entry name" value="Cell_div_FtsA"/>
</dbReference>
<evidence type="ECO:0000256" key="4">
    <source>
        <dbReference type="ARBA" id="ARBA00023136"/>
    </source>
</evidence>
<comment type="caution">
    <text evidence="9">The sequence shown here is derived from an EMBL/GenBank/DDBJ whole genome shotgun (WGS) entry which is preliminary data.</text>
</comment>
<dbReference type="Proteomes" id="UP001597380">
    <property type="component" value="Unassembled WGS sequence"/>
</dbReference>
<comment type="subcellular location">
    <subcellularLocation>
        <location evidence="6">Cell membrane</location>
        <topology evidence="6">Peripheral membrane protein</topology>
        <orientation evidence="6">Cytoplasmic side</orientation>
    </subcellularLocation>
    <text evidence="6">Localizes to the Z ring in an FtsZ-dependent manner. Targeted to the membrane through a conserved C-terminal amphipathic helix.</text>
</comment>
<comment type="function">
    <text evidence="6 7">Cell division protein that is involved in the assembly of the Z ring. May serve as a membrane anchor for the Z ring.</text>
</comment>
<dbReference type="Pfam" id="PF02491">
    <property type="entry name" value="SHS2_FTSA"/>
    <property type="match status" value="1"/>
</dbReference>
<evidence type="ECO:0000313" key="10">
    <source>
        <dbReference type="Proteomes" id="UP001597380"/>
    </source>
</evidence>
<dbReference type="GO" id="GO:0051301">
    <property type="term" value="P:cell division"/>
    <property type="evidence" value="ECO:0007669"/>
    <property type="project" value="UniProtKB-KW"/>
</dbReference>
<dbReference type="PANTHER" id="PTHR32432">
    <property type="entry name" value="CELL DIVISION PROTEIN FTSA-RELATED"/>
    <property type="match status" value="1"/>
</dbReference>
<evidence type="ECO:0000259" key="8">
    <source>
        <dbReference type="SMART" id="SM00842"/>
    </source>
</evidence>
<protein>
    <recommendedName>
        <fullName evidence="6 7">Cell division protein FtsA</fullName>
    </recommendedName>
</protein>
<dbReference type="InterPro" id="IPR018181">
    <property type="entry name" value="Heat_shock_70_CS"/>
</dbReference>
<dbReference type="Gene3D" id="3.30.1490.110">
    <property type="match status" value="1"/>
</dbReference>
<evidence type="ECO:0000256" key="3">
    <source>
        <dbReference type="ARBA" id="ARBA00022618"/>
    </source>
</evidence>
<sequence>MSKTTDARLIVGLDIGTSKVTAVVGEVMADGEISVIGLGSNASRGMDKGGVNDLDSVARSVQRALDEAELMAGCQIASVFLSISGRHIDCQNENGMVSINQEEVTQEDVDAVIHTAKSVPISDERRILHVLPQEFAIDWQEGIKSPIGMSGMRLEAKVHIITCANDMAKNIVKCVERCGLKVDKLIFSSLASSYAVLTDDEKELGVCLVDIGGGTMDISVFTAGALRHTAVIPIAGNQVTSDIAKIFRTPLSHAEEIKVQYACALRQLVSLEDSIEVPSVGGRPSRTMSRHTLAEVVEPRYHELFDLVREELKRSGMEDQVAAGVVLTGGTAKMEGTVEFAEDVFQMPVRLGTPLHIKGLTDYVDDPVYATAVGLLHYGKDDLLGQRRDKRGTEGVSGLWSRVHSWFKGEF</sequence>
<dbReference type="PROSITE" id="PS00329">
    <property type="entry name" value="HSP70_2"/>
    <property type="match status" value="1"/>
</dbReference>
<accession>A0ABW4XRT4</accession>
<dbReference type="SUPFAM" id="SSF53067">
    <property type="entry name" value="Actin-like ATPase domain"/>
    <property type="match status" value="2"/>
</dbReference>
<name>A0ABW4XRT4_9GAMM</name>
<evidence type="ECO:0000256" key="6">
    <source>
        <dbReference type="HAMAP-Rule" id="MF_02033"/>
    </source>
</evidence>
<keyword evidence="3 6" id="KW-0132">Cell division</keyword>
<comment type="similarity">
    <text evidence="1">Belongs to the heat shock protein 70 family.</text>
</comment>